<dbReference type="Proteomes" id="UP000239388">
    <property type="component" value="Unassembled WGS sequence"/>
</dbReference>
<accession>A0A2S8FT44</accession>
<proteinExistence type="predicted"/>
<gene>
    <name evidence="1" type="ORF">C5Y98_13330</name>
</gene>
<dbReference type="EMBL" id="PUIB01000015">
    <property type="protein sequence ID" value="PQO35346.1"/>
    <property type="molecule type" value="Genomic_DNA"/>
</dbReference>
<sequence length="100" mass="10618">TIVWMGEFSRTPRINGNTGRDHWARSWSTVVGGGGINGGIAVGQTSADGTRVETEPYSAEDLMATVCRAMGMSLETTFTSKNGRPMKIANGGKVIKELIA</sequence>
<dbReference type="InterPro" id="IPR017850">
    <property type="entry name" value="Alkaline_phosphatase_core_sf"/>
</dbReference>
<reference evidence="1 2" key="1">
    <citation type="submission" date="2018-02" db="EMBL/GenBank/DDBJ databases">
        <title>Comparative genomes isolates from brazilian mangrove.</title>
        <authorList>
            <person name="Araujo J.E."/>
            <person name="Taketani R.G."/>
            <person name="Silva M.C.P."/>
            <person name="Loureco M.V."/>
            <person name="Andreote F.D."/>
        </authorList>
    </citation>
    <scope>NUCLEOTIDE SEQUENCE [LARGE SCALE GENOMIC DNA]</scope>
    <source>
        <strain evidence="1 2">NAP PRIS-MGV</strain>
    </source>
</reference>
<protein>
    <submittedName>
        <fullName evidence="1">DUF1501 domain-containing protein</fullName>
    </submittedName>
</protein>
<dbReference type="Pfam" id="PF07394">
    <property type="entry name" value="DUF1501"/>
    <property type="match status" value="1"/>
</dbReference>
<dbReference type="AlphaFoldDB" id="A0A2S8FT44"/>
<evidence type="ECO:0000313" key="2">
    <source>
        <dbReference type="Proteomes" id="UP000239388"/>
    </source>
</evidence>
<dbReference type="PANTHER" id="PTHR43737:SF1">
    <property type="entry name" value="DUF1501 DOMAIN-CONTAINING PROTEIN"/>
    <property type="match status" value="1"/>
</dbReference>
<evidence type="ECO:0000313" key="1">
    <source>
        <dbReference type="EMBL" id="PQO35346.1"/>
    </source>
</evidence>
<dbReference type="RefSeq" id="WP_146118610.1">
    <property type="nucleotide sequence ID" value="NZ_PUIB01000015.1"/>
</dbReference>
<dbReference type="InterPro" id="IPR010869">
    <property type="entry name" value="DUF1501"/>
</dbReference>
<dbReference type="SUPFAM" id="SSF53649">
    <property type="entry name" value="Alkaline phosphatase-like"/>
    <property type="match status" value="1"/>
</dbReference>
<feature type="non-terminal residue" evidence="1">
    <location>
        <position position="1"/>
    </location>
</feature>
<comment type="caution">
    <text evidence="1">The sequence shown here is derived from an EMBL/GenBank/DDBJ whole genome shotgun (WGS) entry which is preliminary data.</text>
</comment>
<organism evidence="1 2">
    <name type="scientific">Blastopirellula marina</name>
    <dbReference type="NCBI Taxonomy" id="124"/>
    <lineage>
        <taxon>Bacteria</taxon>
        <taxon>Pseudomonadati</taxon>
        <taxon>Planctomycetota</taxon>
        <taxon>Planctomycetia</taxon>
        <taxon>Pirellulales</taxon>
        <taxon>Pirellulaceae</taxon>
        <taxon>Blastopirellula</taxon>
    </lineage>
</organism>
<dbReference type="OrthoDB" id="127333at2"/>
<name>A0A2S8FT44_9BACT</name>
<dbReference type="PANTHER" id="PTHR43737">
    <property type="entry name" value="BLL7424 PROTEIN"/>
    <property type="match status" value="1"/>
</dbReference>